<dbReference type="Proteomes" id="UP000003835">
    <property type="component" value="Unassembled WGS sequence"/>
</dbReference>
<keyword evidence="2" id="KW-1133">Transmembrane helix</keyword>
<evidence type="ECO:0000313" key="3">
    <source>
        <dbReference type="EMBL" id="EDX78683.1"/>
    </source>
</evidence>
<dbReference type="Pfam" id="PF00805">
    <property type="entry name" value="Pentapeptide"/>
    <property type="match status" value="2"/>
</dbReference>
<dbReference type="SUPFAM" id="SSF141571">
    <property type="entry name" value="Pentapeptide repeat-like"/>
    <property type="match status" value="1"/>
</dbReference>
<dbReference type="AlphaFoldDB" id="B4VHM1"/>
<dbReference type="InterPro" id="IPR001646">
    <property type="entry name" value="5peptide_repeat"/>
</dbReference>
<dbReference type="EMBL" id="DS989841">
    <property type="protein sequence ID" value="EDX78683.1"/>
    <property type="molecule type" value="Genomic_DNA"/>
</dbReference>
<dbReference type="InterPro" id="IPR051082">
    <property type="entry name" value="Pentapeptide-BTB/POZ_domain"/>
</dbReference>
<evidence type="ECO:0000256" key="1">
    <source>
        <dbReference type="SAM" id="Coils"/>
    </source>
</evidence>
<keyword evidence="2" id="KW-0472">Membrane</keyword>
<feature type="coiled-coil region" evidence="1">
    <location>
        <begin position="91"/>
        <end position="118"/>
    </location>
</feature>
<keyword evidence="4" id="KW-1185">Reference proteome</keyword>
<name>B4VHM1_9CYAN</name>
<organism evidence="3 4">
    <name type="scientific">Coleofasciculus chthonoplastes PCC 7420</name>
    <dbReference type="NCBI Taxonomy" id="118168"/>
    <lineage>
        <taxon>Bacteria</taxon>
        <taxon>Bacillati</taxon>
        <taxon>Cyanobacteriota</taxon>
        <taxon>Cyanophyceae</taxon>
        <taxon>Coleofasciculales</taxon>
        <taxon>Coleofasciculaceae</taxon>
        <taxon>Coleofasciculus</taxon>
    </lineage>
</organism>
<dbReference type="PANTHER" id="PTHR14136:SF17">
    <property type="entry name" value="BTB_POZ DOMAIN-CONTAINING PROTEIN KCTD9"/>
    <property type="match status" value="1"/>
</dbReference>
<dbReference type="eggNOG" id="COG1357">
    <property type="taxonomic scope" value="Bacteria"/>
</dbReference>
<accession>B4VHM1</accession>
<protein>
    <submittedName>
        <fullName evidence="3">Pentapeptide repeat protein</fullName>
    </submittedName>
</protein>
<keyword evidence="2" id="KW-0812">Transmembrane</keyword>
<proteinExistence type="predicted"/>
<dbReference type="PANTHER" id="PTHR14136">
    <property type="entry name" value="BTB_POZ DOMAIN-CONTAINING PROTEIN KCTD9"/>
    <property type="match status" value="1"/>
</dbReference>
<sequence>MSAYKFYRRSIAPDAETVNDDLFSVSRNQPPYLEIAHCTHANSPMKLQNHRIPEEQAEDVLTRAAQLYAQHNQSYSVQELIDAGTEAQIPSEFMEEAIHQIELENIQAEAQLRKAKRGKPLVMGVAIALPVLIALGVAGWLLQRNSVTNAAVSQPTQTEEAISPPTTASDANVAPSNFKCAGLTLNGADLSGKNLKGADCTNADLANANLAGANLEGANLSHSNLEGANLNGVNLNGADLAGANLAGANLDSANLEGANLSNTDLNNANLNNATIAGTDMAGANLDGANLNNAQK</sequence>
<keyword evidence="1" id="KW-0175">Coiled coil</keyword>
<reference evidence="3 4" key="1">
    <citation type="submission" date="2008-07" db="EMBL/GenBank/DDBJ databases">
        <authorList>
            <person name="Tandeau de Marsac N."/>
            <person name="Ferriera S."/>
            <person name="Johnson J."/>
            <person name="Kravitz S."/>
            <person name="Beeson K."/>
            <person name="Sutton G."/>
            <person name="Rogers Y.-H."/>
            <person name="Friedman R."/>
            <person name="Frazier M."/>
            <person name="Venter J.C."/>
        </authorList>
    </citation>
    <scope>NUCLEOTIDE SEQUENCE [LARGE SCALE GENOMIC DNA]</scope>
    <source>
        <strain evidence="3 4">PCC 7420</strain>
    </source>
</reference>
<gene>
    <name evidence="3" type="ORF">MC7420_7336</name>
</gene>
<dbReference type="HOGENOM" id="CLU_1072887_0_0_3"/>
<dbReference type="Gene3D" id="2.160.20.80">
    <property type="entry name" value="E3 ubiquitin-protein ligase SopA"/>
    <property type="match status" value="1"/>
</dbReference>
<dbReference type="STRING" id="118168.MC7420_7336"/>
<dbReference type="RefSeq" id="WP_006098160.1">
    <property type="nucleotide sequence ID" value="NZ_DS989841.1"/>
</dbReference>
<evidence type="ECO:0000313" key="4">
    <source>
        <dbReference type="Proteomes" id="UP000003835"/>
    </source>
</evidence>
<evidence type="ECO:0000256" key="2">
    <source>
        <dbReference type="SAM" id="Phobius"/>
    </source>
</evidence>
<feature type="transmembrane region" description="Helical" evidence="2">
    <location>
        <begin position="121"/>
        <end position="142"/>
    </location>
</feature>